<proteinExistence type="predicted"/>
<accession>A0ABX0QI77</accession>
<name>A0ABX0QI77_9BACT</name>
<feature type="domain" description="DinB-like" evidence="1">
    <location>
        <begin position="57"/>
        <end position="209"/>
    </location>
</feature>
<dbReference type="InterPro" id="IPR034660">
    <property type="entry name" value="DinB/YfiT-like"/>
</dbReference>
<dbReference type="SUPFAM" id="SSF109854">
    <property type="entry name" value="DinB/YfiT-like putative metalloenzymes"/>
    <property type="match status" value="1"/>
</dbReference>
<evidence type="ECO:0000259" key="1">
    <source>
        <dbReference type="Pfam" id="PF12867"/>
    </source>
</evidence>
<dbReference type="Gene3D" id="1.20.120.450">
    <property type="entry name" value="dinb family like domain"/>
    <property type="match status" value="1"/>
</dbReference>
<dbReference type="Pfam" id="PF12867">
    <property type="entry name" value="DinB_2"/>
    <property type="match status" value="1"/>
</dbReference>
<sequence>MSHLYNYRRRGSCSFGLSSNHATKRLLFLWLINHTLLAQTTPKLWTEADQQYTLDNLQRTRDALTRETSTLTPAQWAFRESPDRWSIGEVVEHLALWEIIWAREVGEGIGNKPLPDLNQTSRPDSFYQEWIMEPAPHQAPDFAKPSGFIEGKNNLAFFLRLRNQTIDFVSKTTADMRAHFERTATQYPRNMHQVYIFQWGHVDRHLRQIRAIKQHINYPHASLSSK</sequence>
<protein>
    <submittedName>
        <fullName evidence="2">DinB family protein</fullName>
    </submittedName>
</protein>
<dbReference type="InterPro" id="IPR024775">
    <property type="entry name" value="DinB-like"/>
</dbReference>
<dbReference type="Proteomes" id="UP000606008">
    <property type="component" value="Unassembled WGS sequence"/>
</dbReference>
<evidence type="ECO:0000313" key="3">
    <source>
        <dbReference type="Proteomes" id="UP000606008"/>
    </source>
</evidence>
<dbReference type="EMBL" id="WAEL01000006">
    <property type="protein sequence ID" value="NID11836.1"/>
    <property type="molecule type" value="Genomic_DNA"/>
</dbReference>
<keyword evidence="3" id="KW-1185">Reference proteome</keyword>
<reference evidence="3" key="2">
    <citation type="submission" date="2023-07" db="EMBL/GenBank/DDBJ databases">
        <authorList>
            <person name="Jung D.-H."/>
        </authorList>
    </citation>
    <scope>NUCLEOTIDE SEQUENCE [LARGE SCALE GENOMIC DNA]</scope>
    <source>
        <strain evidence="3">JA-25</strain>
    </source>
</reference>
<reference evidence="3" key="1">
    <citation type="submission" date="2019-09" db="EMBL/GenBank/DDBJ databases">
        <authorList>
            <person name="Jung D.-H."/>
        </authorList>
    </citation>
    <scope>NUCLEOTIDE SEQUENCE [LARGE SCALE GENOMIC DNA]</scope>
    <source>
        <strain evidence="3">JA-25</strain>
    </source>
</reference>
<evidence type="ECO:0000313" key="2">
    <source>
        <dbReference type="EMBL" id="NID11836.1"/>
    </source>
</evidence>
<gene>
    <name evidence="2" type="ORF">F7231_16805</name>
</gene>
<organism evidence="2 3">
    <name type="scientific">Fibrivirga algicola</name>
    <dbReference type="NCBI Taxonomy" id="2950420"/>
    <lineage>
        <taxon>Bacteria</taxon>
        <taxon>Pseudomonadati</taxon>
        <taxon>Bacteroidota</taxon>
        <taxon>Cytophagia</taxon>
        <taxon>Cytophagales</taxon>
        <taxon>Spirosomataceae</taxon>
        <taxon>Fibrivirga</taxon>
    </lineage>
</organism>
<comment type="caution">
    <text evidence="2">The sequence shown here is derived from an EMBL/GenBank/DDBJ whole genome shotgun (WGS) entry which is preliminary data.</text>
</comment>